<keyword evidence="2 5" id="KW-1133">Transmembrane helix</keyword>
<dbReference type="GO" id="GO:0022857">
    <property type="term" value="F:transmembrane transporter activity"/>
    <property type="evidence" value="ECO:0007669"/>
    <property type="project" value="InterPro"/>
</dbReference>
<evidence type="ECO:0000313" key="7">
    <source>
        <dbReference type="Proteomes" id="UP000233293"/>
    </source>
</evidence>
<dbReference type="AlphaFoldDB" id="A0A2N3PS86"/>
<comment type="caution">
    <text evidence="6">The sequence shown here is derived from an EMBL/GenBank/DDBJ whole genome shotgun (WGS) entry which is preliminary data.</text>
</comment>
<feature type="transmembrane region" description="Helical" evidence="5">
    <location>
        <begin position="146"/>
        <end position="168"/>
    </location>
</feature>
<evidence type="ECO:0000256" key="2">
    <source>
        <dbReference type="ARBA" id="ARBA00022989"/>
    </source>
</evidence>
<accession>A0A2N3PS86</accession>
<dbReference type="SUPFAM" id="SSF103473">
    <property type="entry name" value="MFS general substrate transporter"/>
    <property type="match status" value="1"/>
</dbReference>
<dbReference type="PANTHER" id="PTHR23523:SF2">
    <property type="entry name" value="2-NITROIMIDAZOLE TRANSPORTER"/>
    <property type="match status" value="1"/>
</dbReference>
<keyword evidence="3 5" id="KW-0472">Membrane</keyword>
<feature type="transmembrane region" description="Helical" evidence="5">
    <location>
        <begin position="357"/>
        <end position="377"/>
    </location>
</feature>
<keyword evidence="1 5" id="KW-0812">Transmembrane</keyword>
<dbReference type="InterPro" id="IPR036259">
    <property type="entry name" value="MFS_trans_sf"/>
</dbReference>
<dbReference type="Pfam" id="PF07690">
    <property type="entry name" value="MFS_1"/>
    <property type="match status" value="1"/>
</dbReference>
<feature type="transmembrane region" description="Helical" evidence="5">
    <location>
        <begin position="20"/>
        <end position="44"/>
    </location>
</feature>
<keyword evidence="7" id="KW-1185">Reference proteome</keyword>
<dbReference type="Gene3D" id="1.20.1250.20">
    <property type="entry name" value="MFS general substrate transporter like domains"/>
    <property type="match status" value="2"/>
</dbReference>
<protein>
    <submittedName>
        <fullName evidence="6">MFS transporter</fullName>
    </submittedName>
</protein>
<feature type="transmembrane region" description="Helical" evidence="5">
    <location>
        <begin position="50"/>
        <end position="72"/>
    </location>
</feature>
<feature type="region of interest" description="Disordered" evidence="4">
    <location>
        <begin position="202"/>
        <end position="225"/>
    </location>
</feature>
<dbReference type="Proteomes" id="UP000233293">
    <property type="component" value="Unassembled WGS sequence"/>
</dbReference>
<feature type="transmembrane region" description="Helical" evidence="5">
    <location>
        <begin position="323"/>
        <end position="345"/>
    </location>
</feature>
<feature type="transmembrane region" description="Helical" evidence="5">
    <location>
        <begin position="299"/>
        <end position="317"/>
    </location>
</feature>
<evidence type="ECO:0000256" key="4">
    <source>
        <dbReference type="SAM" id="MobiDB-lite"/>
    </source>
</evidence>
<sequence length="421" mass="43608">MTGRAMNIRKHHGAGGHGGFLILSALVTLALILRSPLTAIAPIVNDLRQGLAISAVTIGLLTSIPILCFGMLTPLASWLIGRAGIEASIFVTLAGAALGMIVRSSGGAGLALFGTLILGAALTIGNIVCLMVIARDFPQRTRMVTGIYTSALNVGTMMTSAVTAPLAGLVGWRVALAAVTVLVIPGIALWIAASSRGVATVPRHHAESGPPALRPAKTQASEVPPPPVRRRPIAWLLVIAFSTHLFIYYGITAWLPAYLIQADGMNASEAGLVASVFQILALLGSFGAPALAGRAPLPWLLVVMAVCWIITPLGLLMAPHGWIIWSITGGIATGGGFTVVFMLIMNHAHDLQDNRRISAFVQGIGYSLSSVGPLVIGSLNQTFGGWTAGFLLLSATAVVMLGSGLCVTRIKTSRIAASNGS</sequence>
<feature type="transmembrane region" description="Helical" evidence="5">
    <location>
        <begin position="84"/>
        <end position="102"/>
    </location>
</feature>
<evidence type="ECO:0000256" key="1">
    <source>
        <dbReference type="ARBA" id="ARBA00022692"/>
    </source>
</evidence>
<dbReference type="InterPro" id="IPR052524">
    <property type="entry name" value="MFS_Cyanate_Porter"/>
</dbReference>
<evidence type="ECO:0000256" key="3">
    <source>
        <dbReference type="ARBA" id="ARBA00023136"/>
    </source>
</evidence>
<dbReference type="EMBL" id="PIUM01000022">
    <property type="protein sequence ID" value="PKU23260.1"/>
    <property type="molecule type" value="Genomic_DNA"/>
</dbReference>
<evidence type="ECO:0000256" key="5">
    <source>
        <dbReference type="SAM" id="Phobius"/>
    </source>
</evidence>
<dbReference type="InterPro" id="IPR011701">
    <property type="entry name" value="MFS"/>
</dbReference>
<reference evidence="7" key="1">
    <citation type="submission" date="2017-12" db="EMBL/GenBank/DDBJ databases">
        <title>Draft genome sequence of Telmatospirillum siberiense 26-4b1T, an acidotolerant peatland alphaproteobacterium potentially involved in sulfur cycling.</title>
        <authorList>
            <person name="Hausmann B."/>
            <person name="Pjevac P."/>
            <person name="Schreck K."/>
            <person name="Herbold C.W."/>
            <person name="Daims H."/>
            <person name="Wagner M."/>
            <person name="Pester M."/>
            <person name="Loy A."/>
        </authorList>
    </citation>
    <scope>NUCLEOTIDE SEQUENCE [LARGE SCALE GENOMIC DNA]</scope>
    <source>
        <strain evidence="7">26-4b1</strain>
    </source>
</reference>
<proteinExistence type="predicted"/>
<name>A0A2N3PS86_9PROT</name>
<gene>
    <name evidence="6" type="ORF">CWS72_17705</name>
</gene>
<dbReference type="PANTHER" id="PTHR23523">
    <property type="match status" value="1"/>
</dbReference>
<feature type="transmembrane region" description="Helical" evidence="5">
    <location>
        <begin position="108"/>
        <end position="134"/>
    </location>
</feature>
<feature type="transmembrane region" description="Helical" evidence="5">
    <location>
        <begin position="174"/>
        <end position="193"/>
    </location>
</feature>
<feature type="transmembrane region" description="Helical" evidence="5">
    <location>
        <begin position="383"/>
        <end position="407"/>
    </location>
</feature>
<feature type="transmembrane region" description="Helical" evidence="5">
    <location>
        <begin position="233"/>
        <end position="251"/>
    </location>
</feature>
<evidence type="ECO:0000313" key="6">
    <source>
        <dbReference type="EMBL" id="PKU23260.1"/>
    </source>
</evidence>
<organism evidence="6 7">
    <name type="scientific">Telmatospirillum siberiense</name>
    <dbReference type="NCBI Taxonomy" id="382514"/>
    <lineage>
        <taxon>Bacteria</taxon>
        <taxon>Pseudomonadati</taxon>
        <taxon>Pseudomonadota</taxon>
        <taxon>Alphaproteobacteria</taxon>
        <taxon>Rhodospirillales</taxon>
        <taxon>Rhodospirillaceae</taxon>
        <taxon>Telmatospirillum</taxon>
    </lineage>
</organism>
<feature type="transmembrane region" description="Helical" evidence="5">
    <location>
        <begin position="271"/>
        <end position="292"/>
    </location>
</feature>